<reference evidence="5" key="1">
    <citation type="journal article" date="2019" name="Int. J. Syst. Evol. Microbiol.">
        <title>The Global Catalogue of Microorganisms (GCM) 10K type strain sequencing project: providing services to taxonomists for standard genome sequencing and annotation.</title>
        <authorList>
            <consortium name="The Broad Institute Genomics Platform"/>
            <consortium name="The Broad Institute Genome Sequencing Center for Infectious Disease"/>
            <person name="Wu L."/>
            <person name="Ma J."/>
        </authorList>
    </citation>
    <scope>NUCLEOTIDE SEQUENCE [LARGE SCALE GENOMIC DNA]</scope>
    <source>
        <strain evidence="5">CGMCC 1.12769</strain>
    </source>
</reference>
<dbReference type="PANTHER" id="PTHR46825:SF11">
    <property type="entry name" value="PENICILLIN-BINDING PROTEIN 4"/>
    <property type="match status" value="1"/>
</dbReference>
<dbReference type="Gene3D" id="3.40.710.10">
    <property type="entry name" value="DD-peptidase/beta-lactamase superfamily"/>
    <property type="match status" value="1"/>
</dbReference>
<dbReference type="SUPFAM" id="SSF56601">
    <property type="entry name" value="beta-lactamase/transpeptidase-like"/>
    <property type="match status" value="1"/>
</dbReference>
<evidence type="ECO:0000313" key="4">
    <source>
        <dbReference type="EMBL" id="GGH15251.1"/>
    </source>
</evidence>
<dbReference type="InterPro" id="IPR050491">
    <property type="entry name" value="AmpC-like"/>
</dbReference>
<evidence type="ECO:0000256" key="2">
    <source>
        <dbReference type="ARBA" id="ARBA00023136"/>
    </source>
</evidence>
<dbReference type="InterPro" id="IPR012338">
    <property type="entry name" value="Beta-lactam/transpept-like"/>
</dbReference>
<dbReference type="PANTHER" id="PTHR46825">
    <property type="entry name" value="D-ALANYL-D-ALANINE-CARBOXYPEPTIDASE/ENDOPEPTIDASE AMPH"/>
    <property type="match status" value="1"/>
</dbReference>
<dbReference type="RefSeq" id="WP_188536284.1">
    <property type="nucleotide sequence ID" value="NZ_BMFT01000001.1"/>
</dbReference>
<gene>
    <name evidence="4" type="ORF">GCM10008013_09340</name>
</gene>
<comment type="caution">
    <text evidence="4">The sequence shown here is derived from an EMBL/GenBank/DDBJ whole genome shotgun (WGS) entry which is preliminary data.</text>
</comment>
<name>A0ABQ1Y8B4_9BACL</name>
<protein>
    <submittedName>
        <fullName evidence="4">Penicillin-binding protein</fullName>
    </submittedName>
</protein>
<dbReference type="EMBL" id="BMFT01000001">
    <property type="protein sequence ID" value="GGH15251.1"/>
    <property type="molecule type" value="Genomic_DNA"/>
</dbReference>
<keyword evidence="2" id="KW-0472">Membrane</keyword>
<dbReference type="Pfam" id="PF00144">
    <property type="entry name" value="Beta-lactamase"/>
    <property type="match status" value="1"/>
</dbReference>
<feature type="domain" description="Beta-lactamase-related" evidence="3">
    <location>
        <begin position="24"/>
        <end position="326"/>
    </location>
</feature>
<comment type="subcellular location">
    <subcellularLocation>
        <location evidence="1">Membrane</location>
    </subcellularLocation>
</comment>
<keyword evidence="5" id="KW-1185">Reference proteome</keyword>
<accession>A0ABQ1Y8B4</accession>
<organism evidence="4 5">
    <name type="scientific">Paenibacillus segetis</name>
    <dbReference type="NCBI Taxonomy" id="1325360"/>
    <lineage>
        <taxon>Bacteria</taxon>
        <taxon>Bacillati</taxon>
        <taxon>Bacillota</taxon>
        <taxon>Bacilli</taxon>
        <taxon>Bacillales</taxon>
        <taxon>Paenibacillaceae</taxon>
        <taxon>Paenibacillus</taxon>
    </lineage>
</organism>
<evidence type="ECO:0000259" key="3">
    <source>
        <dbReference type="Pfam" id="PF00144"/>
    </source>
</evidence>
<proteinExistence type="predicted"/>
<dbReference type="InterPro" id="IPR001466">
    <property type="entry name" value="Beta-lactam-related"/>
</dbReference>
<sequence length="340" mass="38762">MEKNNRLMTRIDAINKEIPFSGTILVKERGELLVEASLGYANRAEQLVNQAGTRYGIASGCKLFTAIAVCQLVETGRISFDTRIRECLDIELPNFDEQITIHQLLTHTSGVPDYFDEEVMNDFEELWIDRPMYHMRRLQDFLPLFQQEGMKFTPGERFQYNNSGYILLGLIVEKVSGREFTEYVHTEIFNKAGMLDSGYFTFDALPGQTALGYIDQEDGSWRTNIYSLPVKGGSDGGAYVTANDMLKLWDALCNHELLNESLTNQLFTPHAESEEGDYYGYGVWIEKKNESIFKYHVMGYDPGVCFHSAYYPASEIKLAVCANISKGAFHMMKEIEEELI</sequence>
<dbReference type="Proteomes" id="UP000659344">
    <property type="component" value="Unassembled WGS sequence"/>
</dbReference>
<evidence type="ECO:0000313" key="5">
    <source>
        <dbReference type="Proteomes" id="UP000659344"/>
    </source>
</evidence>
<evidence type="ECO:0000256" key="1">
    <source>
        <dbReference type="ARBA" id="ARBA00004370"/>
    </source>
</evidence>